<dbReference type="Pfam" id="PF07973">
    <property type="entry name" value="tRNA_SAD"/>
    <property type="match status" value="1"/>
</dbReference>
<evidence type="ECO:0000313" key="7">
    <source>
        <dbReference type="Proteomes" id="UP000886476"/>
    </source>
</evidence>
<proteinExistence type="predicted"/>
<evidence type="ECO:0000256" key="3">
    <source>
        <dbReference type="ARBA" id="ARBA00022723"/>
    </source>
</evidence>
<comment type="caution">
    <text evidence="6">The sequence shown here is derived from an EMBL/GenBank/DDBJ whole genome shotgun (WGS) entry which is preliminary data.</text>
</comment>
<reference evidence="6" key="1">
    <citation type="submission" date="2020-05" db="EMBL/GenBank/DDBJ databases">
        <title>Nod-independent and nitrogen-fixing Bradyrhizobium aeschynomene sp. nov. isolated from nodules of Aeschynomene indica.</title>
        <authorList>
            <person name="Zhang Z."/>
        </authorList>
    </citation>
    <scope>NUCLEOTIDE SEQUENCE</scope>
    <source>
        <strain evidence="6">83012</strain>
    </source>
</reference>
<accession>A0ABX2CHE0</accession>
<dbReference type="InterPro" id="IPR012947">
    <property type="entry name" value="tRNA_SAD"/>
</dbReference>
<evidence type="ECO:0000256" key="4">
    <source>
        <dbReference type="ARBA" id="ARBA00022833"/>
    </source>
</evidence>
<dbReference type="Proteomes" id="UP000886476">
    <property type="component" value="Unassembled WGS sequence"/>
</dbReference>
<evidence type="ECO:0000313" key="6">
    <source>
        <dbReference type="EMBL" id="NPU67613.1"/>
    </source>
</evidence>
<feature type="domain" description="Alanyl-transfer RNA synthetases family profile" evidence="5">
    <location>
        <begin position="1"/>
        <end position="243"/>
    </location>
</feature>
<dbReference type="EMBL" id="JABFDN010000007">
    <property type="protein sequence ID" value="NPU67613.1"/>
    <property type="molecule type" value="Genomic_DNA"/>
</dbReference>
<dbReference type="SMART" id="SM00863">
    <property type="entry name" value="tRNA_SAD"/>
    <property type="match status" value="1"/>
</dbReference>
<evidence type="ECO:0000256" key="2">
    <source>
        <dbReference type="ARBA" id="ARBA00004496"/>
    </source>
</evidence>
<keyword evidence="3" id="KW-0479">Metal-binding</keyword>
<comment type="subcellular location">
    <subcellularLocation>
        <location evidence="2">Cytoplasm</location>
    </subcellularLocation>
</comment>
<dbReference type="InterPro" id="IPR018165">
    <property type="entry name" value="Ala-tRNA-synth_IIc_core"/>
</dbReference>
<dbReference type="InterPro" id="IPR018163">
    <property type="entry name" value="Thr/Ala-tRNA-synth_IIc_edit"/>
</dbReference>
<dbReference type="InterPro" id="IPR009000">
    <property type="entry name" value="Transl_B-barrel_sf"/>
</dbReference>
<gene>
    <name evidence="6" type="ORF">HL667_21605</name>
</gene>
<keyword evidence="4" id="KW-0862">Zinc</keyword>
<name>A0ABX2CHE0_9BRAD</name>
<dbReference type="Gene3D" id="3.30.980.10">
    <property type="entry name" value="Threonyl-trna Synthetase, Chain A, domain 2"/>
    <property type="match status" value="1"/>
</dbReference>
<comment type="cofactor">
    <cofactor evidence="1">
        <name>Zn(2+)</name>
        <dbReference type="ChEBI" id="CHEBI:29105"/>
    </cofactor>
</comment>
<dbReference type="PROSITE" id="PS50860">
    <property type="entry name" value="AA_TRNA_LIGASE_II_ALA"/>
    <property type="match status" value="1"/>
</dbReference>
<dbReference type="PANTHER" id="PTHR43462:SF1">
    <property type="entry name" value="ALANYL-TRNA EDITING PROTEIN AARSD1"/>
    <property type="match status" value="1"/>
</dbReference>
<organism evidence="6 7">
    <name type="scientific">Bradyrhizobium aeschynomenes</name>
    <dbReference type="NCBI Taxonomy" id="2734909"/>
    <lineage>
        <taxon>Bacteria</taxon>
        <taxon>Pseudomonadati</taxon>
        <taxon>Pseudomonadota</taxon>
        <taxon>Alphaproteobacteria</taxon>
        <taxon>Hyphomicrobiales</taxon>
        <taxon>Nitrobacteraceae</taxon>
        <taxon>Bradyrhizobium</taxon>
    </lineage>
</organism>
<dbReference type="SUPFAM" id="SSF50447">
    <property type="entry name" value="Translation proteins"/>
    <property type="match status" value="1"/>
</dbReference>
<dbReference type="RefSeq" id="WP_172112684.1">
    <property type="nucleotide sequence ID" value="NZ_JABFDN010000007.1"/>
</dbReference>
<evidence type="ECO:0000256" key="1">
    <source>
        <dbReference type="ARBA" id="ARBA00001947"/>
    </source>
</evidence>
<dbReference type="PANTHER" id="PTHR43462">
    <property type="entry name" value="ALANYL-TRNA EDITING PROTEIN"/>
    <property type="match status" value="1"/>
</dbReference>
<evidence type="ECO:0000259" key="5">
    <source>
        <dbReference type="PROSITE" id="PS50860"/>
    </source>
</evidence>
<protein>
    <submittedName>
        <fullName evidence="6">Alanyl-tRNA editing protein</fullName>
    </submittedName>
</protein>
<dbReference type="InterPro" id="IPR051335">
    <property type="entry name" value="Alanyl-tRNA_Editing_Enzymes"/>
</dbReference>
<keyword evidence="7" id="KW-1185">Reference proteome</keyword>
<dbReference type="SUPFAM" id="SSF55186">
    <property type="entry name" value="ThrRS/AlaRS common domain"/>
    <property type="match status" value="1"/>
</dbReference>
<dbReference type="Gene3D" id="2.40.30.130">
    <property type="match status" value="1"/>
</dbReference>
<sequence length="243" mass="26370">MTELLPRPFAVDHPEIRALDATALDARPGAVLLARSPFYPGGGGQLPDRGTIAWNGIVRDIVGFEPTADGIWHLIGDDAIPDGTIELRVDPAFRQRMCEQHTVAHLVNSAVYTLFDGALLTGVRMTDSDEFSADFDLPKVAPEQLRAVEHAVNAAIADDRPVTTFDMDYDAAQATAGLFRAKSVAPPRQADGLIRIVDIDGLDRQACGGTHLVSTARARRIRILKVDNKGRQNRRFRIGLGAA</sequence>